<dbReference type="PANTHER" id="PTHR13152">
    <property type="entry name" value="TFIIH, POLYPEPTIDE 4"/>
    <property type="match status" value="1"/>
</dbReference>
<keyword evidence="6" id="KW-0808">Transferase</keyword>
<dbReference type="InterPro" id="IPR004598">
    <property type="entry name" value="TFIIH_p52/Tfb2"/>
</dbReference>
<dbReference type="OrthoDB" id="413460at2759"/>
<proteinExistence type="inferred from homology"/>
<sequence length="1201" mass="135101">MASQRHTPGPGQGLTSTAKGGNNNALSISEHSRAAGIGAETIDDFLDRQPRSVLIRLYEKPASCLAIFRLLPMMARQLIMHMLFLDVPLAADDFLAWIKKEAKKDFDGAVDKLSRLSIVQLKTTGGKQILLLNAVFTEGMRRALTGGGKHRSFGVPCDTEDKNAVDVAFLDQYARTKWETILHYMVGSDNSSTPREPVLYLLRRSNLMQPRSSASSGGGLNITSRGFQFLLEDVNTQLWDLLLQYLDMAEERNMDLVEVLAFLFMLGSLELGRDYSTEELPETQLHMLEDFRDYGLVYQRKASSRRFYPTRLATTLTSSAAIPLLSSNGTEQEERGYIILETNYRLYAYTSNPLRVAVLSLFVTIKARFPNLVVGSITRDSVKSALANGITAEQIITYLTHHAHVQMHRNDPLLPVTVSDQIRLWEREKNRVQQNLGSLFTDFTSQFDFEEVRNYAKQLGVLVWEDDSKRRFFVDEAGNEPRSPVNHFALFSFLLVFRILVALGTRTFFQPDEHYQTTEIAHRIVFGYGFKSWEWSSSNDVSSLSKSYFRAALRNLLHGPIRSILHPLLFVPGYTLLKLTGLDQTSLLVLFPRLQQAVIAAVGDLYTFRLANRVGGPVVAWLATLVNLSNLYTLFTATRTLSNSTEAAITAAALFYWPYVPFFSSRFDVNTFSTVQERVKLQALQSPGCIWQQSAPKETYTDLSDQTEYDRDLDQKQISRLVYDRTLRKSVVLAALACLLRPTSGVLWVFLAVELLVRQLHCLHPKSSPASGGKGKLGGEAEQQEGSVLPLLELIGEAGSFVNILLTTALAALGLALAVDTAYDCLENQAPRGGRLLPALSLVSFLHKNVVSNISIFYGANPWHFYLSQGLPVLCTTWLPATLFGLITALQVDTNAVMRRSLGDSAKRSLAKLVCVTMALYSLLGHKEFRFLQPLLPALSVLAASGLAESYARDPQSIARLRQSATPPKQLWRSLNVLPFWLRAVLLTFQPMAAVYLITVHSVAQEQVPYKLGQLYRQQQLSPPTEPVEFGPDFGRIHNLGFLMPCHSTPWATHLHDQQLVERSWFIECPPPPSSMTPAQKGREYWDQSDFFYHDPIRYLVDRFPYNVDTTYPSAPDPIRGAGENPWDKGWRHSWPSHLVVFESLLKEGTRKAGHTRTLKNLLSLKGYREVGRYWNTPKHEDPRRDGDIVVLAYKGPQSHR</sequence>
<evidence type="ECO:0000259" key="18">
    <source>
        <dbReference type="Pfam" id="PF18307"/>
    </source>
</evidence>
<dbReference type="Proteomes" id="UP000019377">
    <property type="component" value="Unassembled WGS sequence"/>
</dbReference>
<keyword evidence="14 16" id="KW-0234">DNA repair</keyword>
<comment type="function">
    <text evidence="16">Component of the general transcription and DNA repair factor IIH (TFIIH) core complex which is involved in general and transcription-coupled nucleotide excision repair (NER) of damaged DNA.</text>
</comment>
<keyword evidence="15 16" id="KW-0539">Nucleus</keyword>
<evidence type="ECO:0000313" key="20">
    <source>
        <dbReference type="Proteomes" id="UP000019377"/>
    </source>
</evidence>
<evidence type="ECO:0000256" key="16">
    <source>
        <dbReference type="RuleBase" id="RU364024"/>
    </source>
</evidence>
<dbReference type="NCBIfam" id="TIGR00625">
    <property type="entry name" value="tfb2"/>
    <property type="match status" value="1"/>
</dbReference>
<evidence type="ECO:0000256" key="12">
    <source>
        <dbReference type="ARBA" id="ARBA00023136"/>
    </source>
</evidence>
<evidence type="ECO:0000256" key="2">
    <source>
        <dbReference type="ARBA" id="ARBA00004123"/>
    </source>
</evidence>
<dbReference type="GO" id="GO:0006289">
    <property type="term" value="P:nucleotide-excision repair"/>
    <property type="evidence" value="ECO:0007669"/>
    <property type="project" value="InterPro"/>
</dbReference>
<evidence type="ECO:0000256" key="4">
    <source>
        <dbReference type="ARBA" id="ARBA00007132"/>
    </source>
</evidence>
<evidence type="ECO:0000256" key="14">
    <source>
        <dbReference type="ARBA" id="ARBA00023204"/>
    </source>
</evidence>
<dbReference type="HOGENOM" id="CLU_267062_0_0_1"/>
<comment type="subcellular location">
    <subcellularLocation>
        <location evidence="3">Endoplasmic reticulum membrane</location>
        <topology evidence="3">Multi-pass membrane protein</topology>
    </subcellularLocation>
    <subcellularLocation>
        <location evidence="2 16">Nucleus</location>
    </subcellularLocation>
</comment>
<evidence type="ECO:0000256" key="7">
    <source>
        <dbReference type="ARBA" id="ARBA00022692"/>
    </source>
</evidence>
<dbReference type="Gene3D" id="3.30.70.2610">
    <property type="match status" value="1"/>
</dbReference>
<evidence type="ECO:0000256" key="11">
    <source>
        <dbReference type="ARBA" id="ARBA00023015"/>
    </source>
</evidence>
<protein>
    <recommendedName>
        <fullName evidence="16">RNA polymerase II transcription factor B subunit 2</fullName>
    </recommendedName>
</protein>
<dbReference type="Pfam" id="PF03849">
    <property type="entry name" value="Tfb2"/>
    <property type="match status" value="1"/>
</dbReference>
<evidence type="ECO:0000256" key="5">
    <source>
        <dbReference type="ARBA" id="ARBA00022676"/>
    </source>
</evidence>
<keyword evidence="13 16" id="KW-0804">Transcription</keyword>
<keyword evidence="11 16" id="KW-0805">Transcription regulation</keyword>
<dbReference type="eggNOG" id="KOG3471">
    <property type="taxonomic scope" value="Eukaryota"/>
</dbReference>
<dbReference type="GO" id="GO:0001671">
    <property type="term" value="F:ATPase activator activity"/>
    <property type="evidence" value="ECO:0007669"/>
    <property type="project" value="InterPro"/>
</dbReference>
<comment type="similarity">
    <text evidence="4 16">Belongs to the TFB2 family.</text>
</comment>
<dbReference type="AlphaFoldDB" id="V5EXB2"/>
<keyword evidence="12" id="KW-0472">Membrane</keyword>
<organism evidence="19 20">
    <name type="scientific">Kalmanozyma brasiliensis (strain GHG001)</name>
    <name type="common">Yeast</name>
    <name type="synonym">Pseudozyma brasiliensis</name>
    <dbReference type="NCBI Taxonomy" id="1365824"/>
    <lineage>
        <taxon>Eukaryota</taxon>
        <taxon>Fungi</taxon>
        <taxon>Dikarya</taxon>
        <taxon>Basidiomycota</taxon>
        <taxon>Ustilaginomycotina</taxon>
        <taxon>Ustilaginomycetes</taxon>
        <taxon>Ustilaginales</taxon>
        <taxon>Ustilaginaceae</taxon>
        <taxon>Kalmanozyma</taxon>
    </lineage>
</organism>
<keyword evidence="7" id="KW-0812">Transmembrane</keyword>
<dbReference type="GO" id="GO:0016757">
    <property type="term" value="F:glycosyltransferase activity"/>
    <property type="evidence" value="ECO:0007669"/>
    <property type="project" value="UniProtKB-KW"/>
</dbReference>
<evidence type="ECO:0000313" key="19">
    <source>
        <dbReference type="EMBL" id="EST07044.1"/>
    </source>
</evidence>
<evidence type="ECO:0000256" key="15">
    <source>
        <dbReference type="ARBA" id="ARBA00023242"/>
    </source>
</evidence>
<keyword evidence="8 16" id="KW-0227">DNA damage</keyword>
<comment type="function">
    <text evidence="1">Component of the general transcription and DNA repair factor IIH (TFIIH) core complex, which is involved in general and transcription-coupled nucleotide excision repair (NER) of damaged DNA and, when complexed to TFIIK, in RNA transcription by RNA polymerase II. In NER, TFIIH acts by opening DNA around the lesion to allow the excision of the damaged oligonucleotide and its replacement by a new DNA fragment. In transcription, TFIIH has an essential role in transcription initiation. When the pre-initiation complex (PIC) has been established, TFIIH is required for promoter opening and promoter escape. Phosphorylation of the C-terminal tail (CTD) of the largest subunit of RNA polymerase II by the kinase module TFIIK controls the initiation of transcription.</text>
</comment>
<evidence type="ECO:0000256" key="3">
    <source>
        <dbReference type="ARBA" id="ARBA00004477"/>
    </source>
</evidence>
<evidence type="ECO:0000256" key="17">
    <source>
        <dbReference type="SAM" id="MobiDB-lite"/>
    </source>
</evidence>
<dbReference type="PANTHER" id="PTHR13152:SF0">
    <property type="entry name" value="GENERAL TRANSCRIPTION FACTOR IIH SUBUNIT 4"/>
    <property type="match status" value="1"/>
</dbReference>
<evidence type="ECO:0000256" key="8">
    <source>
        <dbReference type="ARBA" id="ARBA00022763"/>
    </source>
</evidence>
<evidence type="ECO:0000256" key="9">
    <source>
        <dbReference type="ARBA" id="ARBA00022824"/>
    </source>
</evidence>
<dbReference type="Pfam" id="PF18307">
    <property type="entry name" value="Tfb2_C"/>
    <property type="match status" value="1"/>
</dbReference>
<dbReference type="InterPro" id="IPR040662">
    <property type="entry name" value="Tfb2_C"/>
</dbReference>
<dbReference type="STRING" id="1365824.V5EXB2"/>
<dbReference type="GeneID" id="27419275"/>
<keyword evidence="9" id="KW-0256">Endoplasmic reticulum</keyword>
<feature type="domain" description="Transcription factor Tfb2 C-terminal" evidence="18">
    <location>
        <begin position="420"/>
        <end position="480"/>
    </location>
</feature>
<gene>
    <name evidence="19" type="ORF">PSEUBRA_SCAF22g00066</name>
</gene>
<dbReference type="GO" id="GO:0003690">
    <property type="term" value="F:double-stranded DNA binding"/>
    <property type="evidence" value="ECO:0007669"/>
    <property type="project" value="TreeGrafter"/>
</dbReference>
<dbReference type="eggNOG" id="KOG1771">
    <property type="taxonomic scope" value="Eukaryota"/>
</dbReference>
<dbReference type="InterPro" id="IPR005599">
    <property type="entry name" value="GPI_mannosylTrfase"/>
</dbReference>
<name>V5EXB2_KALBG</name>
<evidence type="ECO:0000256" key="13">
    <source>
        <dbReference type="ARBA" id="ARBA00023163"/>
    </source>
</evidence>
<keyword evidence="20" id="KW-1185">Reference proteome</keyword>
<reference evidence="20" key="1">
    <citation type="journal article" date="2013" name="Genome Announc.">
        <title>Draft genome sequence of Pseudozyma brasiliensis sp. nov. strain GHG001, a high producer of endo-1,4-xylanase isolated from an insect pest of sugarcane.</title>
        <authorList>
            <person name="Oliveira J.V.D.C."/>
            <person name="dos Santos R.A.C."/>
            <person name="Borges T.A."/>
            <person name="Riano-Pachon D.M."/>
            <person name="Goldman G.H."/>
        </authorList>
    </citation>
    <scope>NUCLEOTIDE SEQUENCE [LARGE SCALE GENOMIC DNA]</scope>
    <source>
        <strain evidence="20">GHG001</strain>
    </source>
</reference>
<accession>V5EXB2</accession>
<dbReference type="GO" id="GO:0000439">
    <property type="term" value="C:transcription factor TFIIH core complex"/>
    <property type="evidence" value="ECO:0007669"/>
    <property type="project" value="InterPro"/>
</dbReference>
<keyword evidence="10" id="KW-1133">Transmembrane helix</keyword>
<evidence type="ECO:0000256" key="10">
    <source>
        <dbReference type="ARBA" id="ARBA00022989"/>
    </source>
</evidence>
<evidence type="ECO:0000256" key="1">
    <source>
        <dbReference type="ARBA" id="ARBA00002817"/>
    </source>
</evidence>
<feature type="region of interest" description="Disordered" evidence="17">
    <location>
        <begin position="1"/>
        <end position="25"/>
    </location>
</feature>
<dbReference type="GO" id="GO:0005789">
    <property type="term" value="C:endoplasmic reticulum membrane"/>
    <property type="evidence" value="ECO:0007669"/>
    <property type="project" value="UniProtKB-SubCell"/>
</dbReference>
<dbReference type="GO" id="GO:0005675">
    <property type="term" value="C:transcription factor TFIIH holo complex"/>
    <property type="evidence" value="ECO:0007669"/>
    <property type="project" value="TreeGrafter"/>
</dbReference>
<dbReference type="Pfam" id="PF03901">
    <property type="entry name" value="Glyco_transf_22"/>
    <property type="match status" value="1"/>
</dbReference>
<dbReference type="EMBL" id="KI545865">
    <property type="protein sequence ID" value="EST07044.1"/>
    <property type="molecule type" value="Genomic_DNA"/>
</dbReference>
<feature type="compositionally biased region" description="Polar residues" evidence="17">
    <location>
        <begin position="13"/>
        <end position="25"/>
    </location>
</feature>
<keyword evidence="5" id="KW-0328">Glycosyltransferase</keyword>
<evidence type="ECO:0000256" key="6">
    <source>
        <dbReference type="ARBA" id="ARBA00022679"/>
    </source>
</evidence>